<sequence>MSINGNEIIKLIGLPESDDKVLDLFEDLGVNRPEIDEDDCMEDINLKEKYGLNLAFDDNILTEMQKNYSGGGFFLCNIVFYSSCNFLPFGLNENDDLETIQKKIEKKANYSDTEDELNIYWFYPDLGWFTVYFTDNNFNKIAAISLKTYEDPTDEEFDFLEPIK</sequence>
<accession>A0A1W1CF93</accession>
<protein>
    <recommendedName>
        <fullName evidence="2">Knr4/Smi1-like domain-containing protein</fullName>
    </recommendedName>
</protein>
<evidence type="ECO:0000313" key="1">
    <source>
        <dbReference type="EMBL" id="SFV64363.1"/>
    </source>
</evidence>
<name>A0A1W1CF93_9ZZZZ</name>
<dbReference type="EMBL" id="FPHF01000076">
    <property type="protein sequence ID" value="SFV64363.1"/>
    <property type="molecule type" value="Genomic_DNA"/>
</dbReference>
<organism evidence="1">
    <name type="scientific">hydrothermal vent metagenome</name>
    <dbReference type="NCBI Taxonomy" id="652676"/>
    <lineage>
        <taxon>unclassified sequences</taxon>
        <taxon>metagenomes</taxon>
        <taxon>ecological metagenomes</taxon>
    </lineage>
</organism>
<evidence type="ECO:0008006" key="2">
    <source>
        <dbReference type="Google" id="ProtNLM"/>
    </source>
</evidence>
<reference evidence="1" key="1">
    <citation type="submission" date="2016-10" db="EMBL/GenBank/DDBJ databases">
        <authorList>
            <person name="de Groot N.N."/>
        </authorList>
    </citation>
    <scope>NUCLEOTIDE SEQUENCE</scope>
</reference>
<dbReference type="AlphaFoldDB" id="A0A1W1CF93"/>
<proteinExistence type="predicted"/>
<gene>
    <name evidence="1" type="ORF">MNB_SM-4-1155</name>
</gene>